<evidence type="ECO:0000313" key="1">
    <source>
        <dbReference type="EMBL" id="KAK0475325.1"/>
    </source>
</evidence>
<dbReference type="Proteomes" id="UP001175228">
    <property type="component" value="Unassembled WGS sequence"/>
</dbReference>
<protein>
    <submittedName>
        <fullName evidence="1">Uncharacterized protein</fullName>
    </submittedName>
</protein>
<gene>
    <name evidence="1" type="ORF">EDD18DRAFT_1116098</name>
</gene>
<reference evidence="1" key="1">
    <citation type="submission" date="2023-06" db="EMBL/GenBank/DDBJ databases">
        <authorList>
            <consortium name="Lawrence Berkeley National Laboratory"/>
            <person name="Ahrendt S."/>
            <person name="Sahu N."/>
            <person name="Indic B."/>
            <person name="Wong-Bajracharya J."/>
            <person name="Merenyi Z."/>
            <person name="Ke H.-M."/>
            <person name="Monk M."/>
            <person name="Kocsube S."/>
            <person name="Drula E."/>
            <person name="Lipzen A."/>
            <person name="Balint B."/>
            <person name="Henrissat B."/>
            <person name="Andreopoulos B."/>
            <person name="Martin F.M."/>
            <person name="Harder C.B."/>
            <person name="Rigling D."/>
            <person name="Ford K.L."/>
            <person name="Foster G.D."/>
            <person name="Pangilinan J."/>
            <person name="Papanicolaou A."/>
            <person name="Barry K."/>
            <person name="LaButti K."/>
            <person name="Viragh M."/>
            <person name="Koriabine M."/>
            <person name="Yan M."/>
            <person name="Riley R."/>
            <person name="Champramary S."/>
            <person name="Plett K.L."/>
            <person name="Tsai I.J."/>
            <person name="Slot J."/>
            <person name="Sipos G."/>
            <person name="Plett J."/>
            <person name="Nagy L.G."/>
            <person name="Grigoriev I.V."/>
        </authorList>
    </citation>
    <scope>NUCLEOTIDE SEQUENCE</scope>
    <source>
        <strain evidence="1">HWK02</strain>
    </source>
</reference>
<keyword evidence="2" id="KW-1185">Reference proteome</keyword>
<organism evidence="1 2">
    <name type="scientific">Armillaria luteobubalina</name>
    <dbReference type="NCBI Taxonomy" id="153913"/>
    <lineage>
        <taxon>Eukaryota</taxon>
        <taxon>Fungi</taxon>
        <taxon>Dikarya</taxon>
        <taxon>Basidiomycota</taxon>
        <taxon>Agaricomycotina</taxon>
        <taxon>Agaricomycetes</taxon>
        <taxon>Agaricomycetidae</taxon>
        <taxon>Agaricales</taxon>
        <taxon>Marasmiineae</taxon>
        <taxon>Physalacriaceae</taxon>
        <taxon>Armillaria</taxon>
    </lineage>
</organism>
<comment type="caution">
    <text evidence="1">The sequence shown here is derived from an EMBL/GenBank/DDBJ whole genome shotgun (WGS) entry which is preliminary data.</text>
</comment>
<sequence>MMVSSVSCPHKYFTLEEQCQAHAKSSARSYERYKTGVNQERHYQYWSQTWKQSKPSLSVQGEKMSKMSEGPSYVFFGLLPLDITESFMASVTTEQPQGDDSNICSEITKISKLIDAVDKHEARILNIVGMGPELAEAHKYWDCMEEVQQWLKDILCGIMEGINVLVQSYTSCQLLYQHVNPSISP</sequence>
<dbReference type="AlphaFoldDB" id="A0AA39P126"/>
<name>A0AA39P126_9AGAR</name>
<evidence type="ECO:0000313" key="2">
    <source>
        <dbReference type="Proteomes" id="UP001175228"/>
    </source>
</evidence>
<dbReference type="EMBL" id="JAUEPU010000153">
    <property type="protein sequence ID" value="KAK0475325.1"/>
    <property type="molecule type" value="Genomic_DNA"/>
</dbReference>
<proteinExistence type="predicted"/>
<accession>A0AA39P126</accession>